<accession>A0ABV9NR46</accession>
<proteinExistence type="predicted"/>
<gene>
    <name evidence="2" type="ORF">ACFO3Q_15575</name>
</gene>
<dbReference type="RefSeq" id="WP_377005616.1">
    <property type="nucleotide sequence ID" value="NZ_JBHSGG010000047.1"/>
</dbReference>
<feature type="compositionally biased region" description="Pro residues" evidence="1">
    <location>
        <begin position="65"/>
        <end position="85"/>
    </location>
</feature>
<keyword evidence="3" id="KW-1185">Reference proteome</keyword>
<feature type="region of interest" description="Disordered" evidence="1">
    <location>
        <begin position="62"/>
        <end position="194"/>
    </location>
</feature>
<feature type="compositionally biased region" description="Basic and acidic residues" evidence="1">
    <location>
        <begin position="126"/>
        <end position="136"/>
    </location>
</feature>
<name>A0ABV9NR46_9GAMM</name>
<protein>
    <recommendedName>
        <fullName evidence="4">Energy transducer TonB</fullName>
    </recommendedName>
</protein>
<sequence>MHDRGEHDPRGRAGGIDAEGVARAAALAICIALHAAVLVLLDAPGEPAPRVDPRPIAATFVEVAPAPPPSPPPPAPASPAPPPAARAPASAAAPALPASASAPDPDSDPAPGPATPTAEPGGWRDSTLDRGVRIGSDRPQAARGLPGQPPPHALPFRMRSPPSPRDVVEGIGALFGGGPVDPCPQLRSRQAGTDPADIAEAAAAAARWNCPP</sequence>
<feature type="compositionally biased region" description="Low complexity" evidence="1">
    <location>
        <begin position="86"/>
        <end position="104"/>
    </location>
</feature>
<evidence type="ECO:0000313" key="3">
    <source>
        <dbReference type="Proteomes" id="UP001595892"/>
    </source>
</evidence>
<reference evidence="3" key="1">
    <citation type="journal article" date="2019" name="Int. J. Syst. Evol. Microbiol.">
        <title>The Global Catalogue of Microorganisms (GCM) 10K type strain sequencing project: providing services to taxonomists for standard genome sequencing and annotation.</title>
        <authorList>
            <consortium name="The Broad Institute Genomics Platform"/>
            <consortium name="The Broad Institute Genome Sequencing Center for Infectious Disease"/>
            <person name="Wu L."/>
            <person name="Ma J."/>
        </authorList>
    </citation>
    <scope>NUCLEOTIDE SEQUENCE [LARGE SCALE GENOMIC DNA]</scope>
    <source>
        <strain evidence="3">CGMCC 1.13574</strain>
    </source>
</reference>
<dbReference type="EMBL" id="JBHSGG010000047">
    <property type="protein sequence ID" value="MFC4729590.1"/>
    <property type="molecule type" value="Genomic_DNA"/>
</dbReference>
<organism evidence="2 3">
    <name type="scientific">Coralloluteibacterium thermophilum</name>
    <dbReference type="NCBI Taxonomy" id="2707049"/>
    <lineage>
        <taxon>Bacteria</taxon>
        <taxon>Pseudomonadati</taxon>
        <taxon>Pseudomonadota</taxon>
        <taxon>Gammaproteobacteria</taxon>
        <taxon>Lysobacterales</taxon>
        <taxon>Lysobacteraceae</taxon>
        <taxon>Coralloluteibacterium</taxon>
    </lineage>
</organism>
<evidence type="ECO:0000256" key="1">
    <source>
        <dbReference type="SAM" id="MobiDB-lite"/>
    </source>
</evidence>
<dbReference type="Proteomes" id="UP001595892">
    <property type="component" value="Unassembled WGS sequence"/>
</dbReference>
<evidence type="ECO:0008006" key="4">
    <source>
        <dbReference type="Google" id="ProtNLM"/>
    </source>
</evidence>
<comment type="caution">
    <text evidence="2">The sequence shown here is derived from an EMBL/GenBank/DDBJ whole genome shotgun (WGS) entry which is preliminary data.</text>
</comment>
<evidence type="ECO:0000313" key="2">
    <source>
        <dbReference type="EMBL" id="MFC4729590.1"/>
    </source>
</evidence>